<feature type="region of interest" description="Disordered" evidence="1">
    <location>
        <begin position="271"/>
        <end position="290"/>
    </location>
</feature>
<protein>
    <submittedName>
        <fullName evidence="2">Uncharacterized protein</fullName>
    </submittedName>
</protein>
<reference evidence="2 3" key="1">
    <citation type="submission" date="2020-02" db="EMBL/GenBank/DDBJ databases">
        <authorList>
            <person name="Ferguson B K."/>
        </authorList>
    </citation>
    <scope>NUCLEOTIDE SEQUENCE [LARGE SCALE GENOMIC DNA]</scope>
</reference>
<keyword evidence="3" id="KW-1185">Reference proteome</keyword>
<evidence type="ECO:0000256" key="1">
    <source>
        <dbReference type="SAM" id="MobiDB-lite"/>
    </source>
</evidence>
<dbReference type="EMBL" id="CADCXV010001194">
    <property type="protein sequence ID" value="CAB0042448.1"/>
    <property type="molecule type" value="Genomic_DNA"/>
</dbReference>
<name>A0A6H5J2V4_9HYME</name>
<evidence type="ECO:0000313" key="3">
    <source>
        <dbReference type="Proteomes" id="UP000479190"/>
    </source>
</evidence>
<gene>
    <name evidence="2" type="ORF">TBRA_LOCUS14067</name>
</gene>
<accession>A0A6H5J2V4</accession>
<sequence length="290" mass="31629">CMDPARGIRTFVILINTENIHKLEDYSKVECAVLACATTTMTTSHRENLMTFAHGARNLGRSIHTSPRANEYTSQVELLLLMLLLAGAQAPPTRQAIARKFQLDIIIILATWARVHALARVYTRRQKARRRCRGVPTRHRAVTVLKLAVAGFDPGAPALTHELVAAAARRTYVYCATKARTANIESRSAIELQDSWGRAAASASLLVGSARGACALAIVRIFIMYTYISVLSRLRAATPSSSSSSYAVGRRIGELGAAAATGVHCCAEEQQQSAPHIQQQQKQQQHTVSQ</sequence>
<dbReference type="Proteomes" id="UP000479190">
    <property type="component" value="Unassembled WGS sequence"/>
</dbReference>
<dbReference type="AlphaFoldDB" id="A0A6H5J2V4"/>
<organism evidence="2 3">
    <name type="scientific">Trichogramma brassicae</name>
    <dbReference type="NCBI Taxonomy" id="86971"/>
    <lineage>
        <taxon>Eukaryota</taxon>
        <taxon>Metazoa</taxon>
        <taxon>Ecdysozoa</taxon>
        <taxon>Arthropoda</taxon>
        <taxon>Hexapoda</taxon>
        <taxon>Insecta</taxon>
        <taxon>Pterygota</taxon>
        <taxon>Neoptera</taxon>
        <taxon>Endopterygota</taxon>
        <taxon>Hymenoptera</taxon>
        <taxon>Apocrita</taxon>
        <taxon>Proctotrupomorpha</taxon>
        <taxon>Chalcidoidea</taxon>
        <taxon>Trichogrammatidae</taxon>
        <taxon>Trichogramma</taxon>
    </lineage>
</organism>
<evidence type="ECO:0000313" key="2">
    <source>
        <dbReference type="EMBL" id="CAB0042448.1"/>
    </source>
</evidence>
<proteinExistence type="predicted"/>
<feature type="non-terminal residue" evidence="2">
    <location>
        <position position="1"/>
    </location>
</feature>